<dbReference type="InterPro" id="IPR046947">
    <property type="entry name" value="LytR-like"/>
</dbReference>
<proteinExistence type="predicted"/>
<feature type="domain" description="Response regulatory" evidence="2">
    <location>
        <begin position="3"/>
        <end position="116"/>
    </location>
</feature>
<sequence>MYKTLIIEDEPLGAEHLRKLILDIDDTISVSGPLKSVEEVKEALRCDNNYDLIFSDIRLGGNIVFDAFKEIFPNALIIFTTAYDEYAIRAFRNNGIDYLLKPIVPDELKAAIDKVRKLTLRSETQKQGLENLVNTSEHKTHHHLLIPKGDELIPINTDDISYICKKFEVRAYLFDGQGFAIPFTLGELEDMLDPEIFFRINRQYIANRRSFKRISIFLNSKLIVRLKGCNDDNIIISKERTIELKRWLSK</sequence>
<dbReference type="InterPro" id="IPR001789">
    <property type="entry name" value="Sig_transdc_resp-reg_receiver"/>
</dbReference>
<dbReference type="Pfam" id="PF00072">
    <property type="entry name" value="Response_reg"/>
    <property type="match status" value="1"/>
</dbReference>
<dbReference type="GO" id="GO:0003677">
    <property type="term" value="F:DNA binding"/>
    <property type="evidence" value="ECO:0007669"/>
    <property type="project" value="InterPro"/>
</dbReference>
<gene>
    <name evidence="4" type="ORF">Premu_0623</name>
</gene>
<dbReference type="SMART" id="SM00448">
    <property type="entry name" value="REC"/>
    <property type="match status" value="1"/>
</dbReference>
<dbReference type="PROSITE" id="PS50930">
    <property type="entry name" value="HTH_LYTTR"/>
    <property type="match status" value="1"/>
</dbReference>
<dbReference type="Gene3D" id="3.40.50.2300">
    <property type="match status" value="1"/>
</dbReference>
<evidence type="ECO:0000313" key="4">
    <source>
        <dbReference type="EMBL" id="EGN56099.1"/>
    </source>
</evidence>
<dbReference type="SUPFAM" id="SSF52172">
    <property type="entry name" value="CheY-like"/>
    <property type="match status" value="1"/>
</dbReference>
<evidence type="ECO:0000259" key="2">
    <source>
        <dbReference type="PROSITE" id="PS50110"/>
    </source>
</evidence>
<evidence type="ECO:0000259" key="3">
    <source>
        <dbReference type="PROSITE" id="PS50930"/>
    </source>
</evidence>
<dbReference type="HOGENOM" id="CLU_000445_14_1_10"/>
<keyword evidence="1" id="KW-0597">Phosphoprotein</keyword>
<reference evidence="5" key="1">
    <citation type="journal article" date="2011" name="Stand. Genomic Sci.">
        <title>Non-contiguous finished genome sequence of the opportunistic oral pathogen Prevotella multisaccharivorax type strain (PPPA20).</title>
        <authorList>
            <person name="Pati A."/>
            <person name="Gronow S."/>
            <person name="Lu M."/>
            <person name="Lapidus A."/>
            <person name="Nolan M."/>
            <person name="Lucas S."/>
            <person name="Hammon N."/>
            <person name="Deshpande S."/>
            <person name="Cheng J.F."/>
            <person name="Tapia R."/>
            <person name="Han C."/>
            <person name="Goodwin L."/>
            <person name="Pitluck S."/>
            <person name="Liolios K."/>
            <person name="Pagani I."/>
            <person name="Mavromatis K."/>
            <person name="Mikhailova N."/>
            <person name="Huntemann M."/>
            <person name="Chen A."/>
            <person name="Palaniappan K."/>
            <person name="Land M."/>
            <person name="Hauser L."/>
            <person name="Detter J.C."/>
            <person name="Brambilla E.M."/>
            <person name="Rohde M."/>
            <person name="Goker M."/>
            <person name="Woyke T."/>
            <person name="Bristow J."/>
            <person name="Eisen J.A."/>
            <person name="Markowitz V."/>
            <person name="Hugenholtz P."/>
            <person name="Kyrpides N.C."/>
            <person name="Klenk H.P."/>
            <person name="Ivanova N."/>
        </authorList>
    </citation>
    <scope>NUCLEOTIDE SEQUENCE [LARGE SCALE GENOMIC DNA]</scope>
    <source>
        <strain evidence="5">DSM 17128</strain>
    </source>
</reference>
<dbReference type="STRING" id="688246.Premu_0623"/>
<dbReference type="PANTHER" id="PTHR37299">
    <property type="entry name" value="TRANSCRIPTIONAL REGULATOR-RELATED"/>
    <property type="match status" value="1"/>
</dbReference>
<feature type="modified residue" description="4-aspartylphosphate" evidence="1">
    <location>
        <position position="56"/>
    </location>
</feature>
<dbReference type="GO" id="GO:0000156">
    <property type="term" value="F:phosphorelay response regulator activity"/>
    <property type="evidence" value="ECO:0007669"/>
    <property type="project" value="InterPro"/>
</dbReference>
<dbReference type="OrthoDB" id="1490554at2"/>
<dbReference type="eggNOG" id="COG3279">
    <property type="taxonomic scope" value="Bacteria"/>
</dbReference>
<dbReference type="InterPro" id="IPR011006">
    <property type="entry name" value="CheY-like_superfamily"/>
</dbReference>
<dbReference type="SMART" id="SM00850">
    <property type="entry name" value="LytTR"/>
    <property type="match status" value="1"/>
</dbReference>
<dbReference type="RefSeq" id="WP_007573026.1">
    <property type="nucleotide sequence ID" value="NZ_BPTS01000001.1"/>
</dbReference>
<dbReference type="Proteomes" id="UP000002772">
    <property type="component" value="Unassembled WGS sequence"/>
</dbReference>
<dbReference type="AlphaFoldDB" id="F8N5T7"/>
<keyword evidence="5" id="KW-1185">Reference proteome</keyword>
<dbReference type="Pfam" id="PF04397">
    <property type="entry name" value="LytTR"/>
    <property type="match status" value="1"/>
</dbReference>
<dbReference type="PANTHER" id="PTHR37299:SF1">
    <property type="entry name" value="STAGE 0 SPORULATION PROTEIN A HOMOLOG"/>
    <property type="match status" value="1"/>
</dbReference>
<name>F8N5T7_9BACT</name>
<dbReference type="PROSITE" id="PS50110">
    <property type="entry name" value="RESPONSE_REGULATORY"/>
    <property type="match status" value="1"/>
</dbReference>
<dbReference type="InterPro" id="IPR007492">
    <property type="entry name" value="LytTR_DNA-bd_dom"/>
</dbReference>
<organism evidence="4 5">
    <name type="scientific">Hallella multisaccharivorax DSM 17128</name>
    <dbReference type="NCBI Taxonomy" id="688246"/>
    <lineage>
        <taxon>Bacteria</taxon>
        <taxon>Pseudomonadati</taxon>
        <taxon>Bacteroidota</taxon>
        <taxon>Bacteroidia</taxon>
        <taxon>Bacteroidales</taxon>
        <taxon>Prevotellaceae</taxon>
        <taxon>Hallella</taxon>
    </lineage>
</organism>
<evidence type="ECO:0000313" key="5">
    <source>
        <dbReference type="Proteomes" id="UP000002772"/>
    </source>
</evidence>
<feature type="domain" description="HTH LytTR-type" evidence="3">
    <location>
        <begin position="144"/>
        <end position="250"/>
    </location>
</feature>
<accession>F8N5T7</accession>
<dbReference type="EMBL" id="GL945017">
    <property type="protein sequence ID" value="EGN56099.1"/>
    <property type="molecule type" value="Genomic_DNA"/>
</dbReference>
<dbReference type="Gene3D" id="2.40.50.1020">
    <property type="entry name" value="LytTr DNA-binding domain"/>
    <property type="match status" value="1"/>
</dbReference>
<protein>
    <submittedName>
        <fullName evidence="4">Two component transcriptional regulator, LytTR family</fullName>
    </submittedName>
</protein>
<evidence type="ECO:0000256" key="1">
    <source>
        <dbReference type="PROSITE-ProRule" id="PRU00169"/>
    </source>
</evidence>